<dbReference type="Proteomes" id="UP000295391">
    <property type="component" value="Unassembled WGS sequence"/>
</dbReference>
<evidence type="ECO:0000256" key="12">
    <source>
        <dbReference type="ARBA" id="ARBA00037530"/>
    </source>
</evidence>
<keyword evidence="7" id="KW-0547">Nucleotide-binding</keyword>
<dbReference type="GO" id="GO:0015833">
    <property type="term" value="P:peptide transport"/>
    <property type="evidence" value="ECO:0007669"/>
    <property type="project" value="InterPro"/>
</dbReference>
<evidence type="ECO:0000256" key="13">
    <source>
        <dbReference type="ARBA" id="ARBA00038416"/>
    </source>
</evidence>
<comment type="similarity">
    <text evidence="13">Belongs to the ABC transporter superfamily. Glutathione importer (TC 3.A.1.5.11) family.</text>
</comment>
<evidence type="ECO:0000256" key="16">
    <source>
        <dbReference type="ARBA" id="ARBA00047640"/>
    </source>
</evidence>
<keyword evidence="8" id="KW-0378">Hydrolase</keyword>
<dbReference type="NCBIfam" id="NF008453">
    <property type="entry name" value="PRK11308.1"/>
    <property type="match status" value="2"/>
</dbReference>
<feature type="domain" description="ABC transporter" evidence="17">
    <location>
        <begin position="11"/>
        <end position="260"/>
    </location>
</feature>
<keyword evidence="9 18" id="KW-0067">ATP-binding</keyword>
<name>A0A4R6VUE5_9HYPH</name>
<sequence length="590" mass="64985">MQQKSHPILDVQGVSISVKTDDGLKQVVNQFTYHVDAGETLCIAGESGSGKSITSLAIMGLLPKSSAMVTGGKAILDGEDLLQMPEKRLEHVRGNDIAMIFQEPMTSLNPVMTIGDQLREVLRFHKSMDGGAADARALEMLEAVRMSEAKKRLEQYPHELSGGMRQRVMIAMSLLCSPKVLIADEPTTALDVTIQAQMLSLMKELQREFNTGLILITHDMGVVAEMADRVLVVNRGEMVEEGDVNAIFSAPKQPYTQELLADLPKLGSMQGTVKELAVPPADLQMAKDRPLLKVKDLTVRFDIIGGVLRRPVKRVHAVEKVSFDLRAGETLSLVGESGCGKSTTGRALLNLVDWQGEIELEGQSTRTLFKQDPMAARRQIQMIFQDPYASLNPRMSVGDLVGEPLVIHQIGTSAERKERVANLFKRVGLSPDQMERYPHEFSGGQRQRICIARALALNPKIIVADESVSALDVTVQAQVLDLLQELQEELGLSYIFISHDMAVVEQVSHRVAVMYMGQIVEIGAREAVFENPAHDYTKALLEAVPIPDPTIKRERILMSGGEIPSPVHGLNYQPQYVDLKHIAAEHYAAI</sequence>
<dbReference type="PROSITE" id="PS00211">
    <property type="entry name" value="ABC_TRANSPORTER_1"/>
    <property type="match status" value="2"/>
</dbReference>
<evidence type="ECO:0000256" key="11">
    <source>
        <dbReference type="ARBA" id="ARBA00023136"/>
    </source>
</evidence>
<dbReference type="Pfam" id="PF08352">
    <property type="entry name" value="oligo_HPY"/>
    <property type="match status" value="2"/>
</dbReference>
<dbReference type="PANTHER" id="PTHR43776:SF15">
    <property type="entry name" value="GLUTATHIONE IMPORT ATP-BINDING PROTEIN GSIA"/>
    <property type="match status" value="1"/>
</dbReference>
<keyword evidence="3" id="KW-0813">Transport</keyword>
<dbReference type="GO" id="GO:0005886">
    <property type="term" value="C:plasma membrane"/>
    <property type="evidence" value="ECO:0007669"/>
    <property type="project" value="UniProtKB-SubCell"/>
</dbReference>
<comment type="function">
    <text evidence="12">Part of the ABC transporter complex GsiABCD involved in glutathione import. Responsible for energy coupling to the transport system.</text>
</comment>
<evidence type="ECO:0000313" key="19">
    <source>
        <dbReference type="Proteomes" id="UP000295391"/>
    </source>
</evidence>
<dbReference type="EMBL" id="SNYR01000001">
    <property type="protein sequence ID" value="TDQ67101.1"/>
    <property type="molecule type" value="Genomic_DNA"/>
</dbReference>
<evidence type="ECO:0000256" key="3">
    <source>
        <dbReference type="ARBA" id="ARBA00022448"/>
    </source>
</evidence>
<keyword evidence="4" id="KW-1003">Cell membrane</keyword>
<dbReference type="PANTHER" id="PTHR43776">
    <property type="entry name" value="TRANSPORT ATP-BINDING PROTEIN"/>
    <property type="match status" value="1"/>
</dbReference>
<evidence type="ECO:0000256" key="1">
    <source>
        <dbReference type="ARBA" id="ARBA00004417"/>
    </source>
</evidence>
<accession>A0A4R6VUE5</accession>
<evidence type="ECO:0000259" key="17">
    <source>
        <dbReference type="PROSITE" id="PS50893"/>
    </source>
</evidence>
<dbReference type="InterPro" id="IPR003593">
    <property type="entry name" value="AAA+_ATPase"/>
</dbReference>
<evidence type="ECO:0000256" key="15">
    <source>
        <dbReference type="ARBA" id="ARBA00041187"/>
    </source>
</evidence>
<dbReference type="EC" id="7.4.2.10" evidence="14"/>
<dbReference type="RefSeq" id="WP_133571745.1">
    <property type="nucleotide sequence ID" value="NZ_SNYR01000001.1"/>
</dbReference>
<evidence type="ECO:0000256" key="2">
    <source>
        <dbReference type="ARBA" id="ARBA00011469"/>
    </source>
</evidence>
<dbReference type="GO" id="GO:0016887">
    <property type="term" value="F:ATP hydrolysis activity"/>
    <property type="evidence" value="ECO:0007669"/>
    <property type="project" value="InterPro"/>
</dbReference>
<dbReference type="InterPro" id="IPR050319">
    <property type="entry name" value="ABC_transp_ATP-bind"/>
</dbReference>
<dbReference type="OrthoDB" id="9802264at2"/>
<dbReference type="NCBIfam" id="NF007739">
    <property type="entry name" value="PRK10419.1"/>
    <property type="match status" value="2"/>
</dbReference>
<dbReference type="FunFam" id="3.40.50.300:FF:000016">
    <property type="entry name" value="Oligopeptide ABC transporter ATP-binding component"/>
    <property type="match status" value="2"/>
</dbReference>
<comment type="subcellular location">
    <subcellularLocation>
        <location evidence="1">Cell inner membrane</location>
        <topology evidence="1">Peripheral membrane protein</topology>
    </subcellularLocation>
</comment>
<keyword evidence="10" id="KW-1278">Translocase</keyword>
<dbReference type="Pfam" id="PF00005">
    <property type="entry name" value="ABC_tran"/>
    <property type="match status" value="2"/>
</dbReference>
<evidence type="ECO:0000256" key="10">
    <source>
        <dbReference type="ARBA" id="ARBA00022967"/>
    </source>
</evidence>
<gene>
    <name evidence="18" type="ORF">ATL17_1108</name>
</gene>
<protein>
    <recommendedName>
        <fullName evidence="15">Glutathione import ATP-binding protein GsiA</fullName>
        <ecNumber evidence="14">7.4.2.10</ecNumber>
    </recommendedName>
</protein>
<evidence type="ECO:0000256" key="5">
    <source>
        <dbReference type="ARBA" id="ARBA00022519"/>
    </source>
</evidence>
<dbReference type="SUPFAM" id="SSF52540">
    <property type="entry name" value="P-loop containing nucleoside triphosphate hydrolases"/>
    <property type="match status" value="2"/>
</dbReference>
<evidence type="ECO:0000256" key="6">
    <source>
        <dbReference type="ARBA" id="ARBA00022737"/>
    </source>
</evidence>
<dbReference type="AlphaFoldDB" id="A0A4R6VUE5"/>
<dbReference type="InterPro" id="IPR017871">
    <property type="entry name" value="ABC_transporter-like_CS"/>
</dbReference>
<dbReference type="InterPro" id="IPR013563">
    <property type="entry name" value="Oligopep_ABC_C"/>
</dbReference>
<dbReference type="GO" id="GO:0055085">
    <property type="term" value="P:transmembrane transport"/>
    <property type="evidence" value="ECO:0007669"/>
    <property type="project" value="UniProtKB-ARBA"/>
</dbReference>
<keyword evidence="6" id="KW-0677">Repeat</keyword>
<reference evidence="18 19" key="1">
    <citation type="submission" date="2019-03" db="EMBL/GenBank/DDBJ databases">
        <title>Genomic Encyclopedia of Type Strains, Phase III (KMG-III): the genomes of soil and plant-associated and newly described type strains.</title>
        <authorList>
            <person name="Whitman W."/>
        </authorList>
    </citation>
    <scope>NUCLEOTIDE SEQUENCE [LARGE SCALE GENOMIC DNA]</scope>
    <source>
        <strain evidence="18 19">CGMCC 1.7002</strain>
    </source>
</reference>
<keyword evidence="11" id="KW-0472">Membrane</keyword>
<keyword evidence="19" id="KW-1185">Reference proteome</keyword>
<dbReference type="PROSITE" id="PS50893">
    <property type="entry name" value="ABC_TRANSPORTER_2"/>
    <property type="match status" value="2"/>
</dbReference>
<evidence type="ECO:0000256" key="9">
    <source>
        <dbReference type="ARBA" id="ARBA00022840"/>
    </source>
</evidence>
<proteinExistence type="inferred from homology"/>
<evidence type="ECO:0000256" key="7">
    <source>
        <dbReference type="ARBA" id="ARBA00022741"/>
    </source>
</evidence>
<evidence type="ECO:0000256" key="8">
    <source>
        <dbReference type="ARBA" id="ARBA00022801"/>
    </source>
</evidence>
<dbReference type="InterPro" id="IPR027417">
    <property type="entry name" value="P-loop_NTPase"/>
</dbReference>
<dbReference type="Gene3D" id="3.40.50.300">
    <property type="entry name" value="P-loop containing nucleotide triphosphate hydrolases"/>
    <property type="match status" value="2"/>
</dbReference>
<comment type="subunit">
    <text evidence="2">The complex is composed of two ATP-binding proteins (GsiA), two transmembrane proteins (GsiC and GsiD) and a solute-binding protein (GsiB).</text>
</comment>
<comment type="caution">
    <text evidence="18">The sequence shown here is derived from an EMBL/GenBank/DDBJ whole genome shotgun (WGS) entry which is preliminary data.</text>
</comment>
<evidence type="ECO:0000313" key="18">
    <source>
        <dbReference type="EMBL" id="TDQ67101.1"/>
    </source>
</evidence>
<organism evidence="18 19">
    <name type="scientific">Maritalea mobilis</name>
    <dbReference type="NCBI Taxonomy" id="483324"/>
    <lineage>
        <taxon>Bacteria</taxon>
        <taxon>Pseudomonadati</taxon>
        <taxon>Pseudomonadota</taxon>
        <taxon>Alphaproteobacteria</taxon>
        <taxon>Hyphomicrobiales</taxon>
        <taxon>Devosiaceae</taxon>
        <taxon>Maritalea</taxon>
    </lineage>
</organism>
<dbReference type="SMART" id="SM00382">
    <property type="entry name" value="AAA"/>
    <property type="match status" value="2"/>
</dbReference>
<evidence type="ECO:0000256" key="14">
    <source>
        <dbReference type="ARBA" id="ARBA00039050"/>
    </source>
</evidence>
<keyword evidence="5" id="KW-0997">Cell inner membrane</keyword>
<feature type="domain" description="ABC transporter" evidence="17">
    <location>
        <begin position="292"/>
        <end position="541"/>
    </location>
</feature>
<evidence type="ECO:0000256" key="4">
    <source>
        <dbReference type="ARBA" id="ARBA00022475"/>
    </source>
</evidence>
<dbReference type="InterPro" id="IPR003439">
    <property type="entry name" value="ABC_transporter-like_ATP-bd"/>
</dbReference>
<dbReference type="CDD" id="cd03257">
    <property type="entry name" value="ABC_NikE_OppD_transporters"/>
    <property type="match status" value="2"/>
</dbReference>
<comment type="catalytic activity">
    <reaction evidence="16">
        <text>glutathione(out) + ATP + H2O = glutathione(in) + ADP + phosphate + H(+)</text>
        <dbReference type="Rhea" id="RHEA:29791"/>
        <dbReference type="ChEBI" id="CHEBI:15377"/>
        <dbReference type="ChEBI" id="CHEBI:15378"/>
        <dbReference type="ChEBI" id="CHEBI:30616"/>
        <dbReference type="ChEBI" id="CHEBI:43474"/>
        <dbReference type="ChEBI" id="CHEBI:57925"/>
        <dbReference type="ChEBI" id="CHEBI:456216"/>
        <dbReference type="EC" id="7.4.2.10"/>
    </reaction>
</comment>
<dbReference type="GO" id="GO:0005524">
    <property type="term" value="F:ATP binding"/>
    <property type="evidence" value="ECO:0007669"/>
    <property type="project" value="UniProtKB-KW"/>
</dbReference>